<gene>
    <name evidence="1" type="ORF">GH714_018272</name>
</gene>
<protein>
    <recommendedName>
        <fullName evidence="3">NB-ARC domain-containing protein</fullName>
    </recommendedName>
</protein>
<sequence>MNLKIIEVVACGSVIWLFRGDILNSLQNLEEIVVGDCAKMRAGKHLRWSHHSHFLRSVDILGCNALKRLPMALFDDSNLPQQLPPPSLKEIKGTLSWWESLEWDQPEAKTILHPYFIEEDAEMLKHRLEQ</sequence>
<accession>A0A6A6LTI3</accession>
<evidence type="ECO:0000313" key="2">
    <source>
        <dbReference type="Proteomes" id="UP000467840"/>
    </source>
</evidence>
<organism evidence="1 2">
    <name type="scientific">Hevea brasiliensis</name>
    <name type="common">Para rubber tree</name>
    <name type="synonym">Siphonia brasiliensis</name>
    <dbReference type="NCBI Taxonomy" id="3981"/>
    <lineage>
        <taxon>Eukaryota</taxon>
        <taxon>Viridiplantae</taxon>
        <taxon>Streptophyta</taxon>
        <taxon>Embryophyta</taxon>
        <taxon>Tracheophyta</taxon>
        <taxon>Spermatophyta</taxon>
        <taxon>Magnoliopsida</taxon>
        <taxon>eudicotyledons</taxon>
        <taxon>Gunneridae</taxon>
        <taxon>Pentapetalae</taxon>
        <taxon>rosids</taxon>
        <taxon>fabids</taxon>
        <taxon>Malpighiales</taxon>
        <taxon>Euphorbiaceae</taxon>
        <taxon>Crotonoideae</taxon>
        <taxon>Micrandreae</taxon>
        <taxon>Hevea</taxon>
    </lineage>
</organism>
<keyword evidence="2" id="KW-1185">Reference proteome</keyword>
<dbReference type="EMBL" id="JAAGAX010000009">
    <property type="protein sequence ID" value="KAF2303433.1"/>
    <property type="molecule type" value="Genomic_DNA"/>
</dbReference>
<proteinExistence type="predicted"/>
<dbReference type="Proteomes" id="UP000467840">
    <property type="component" value="Chromosome 16"/>
</dbReference>
<name>A0A6A6LTI3_HEVBR</name>
<evidence type="ECO:0000313" key="1">
    <source>
        <dbReference type="EMBL" id="KAF2303433.1"/>
    </source>
</evidence>
<dbReference type="AlphaFoldDB" id="A0A6A6LTI3"/>
<reference evidence="1 2" key="1">
    <citation type="journal article" date="2020" name="Mol. Plant">
        <title>The Chromosome-Based Rubber Tree Genome Provides New Insights into Spurge Genome Evolution and Rubber Biosynthesis.</title>
        <authorList>
            <person name="Liu J."/>
            <person name="Shi C."/>
            <person name="Shi C.C."/>
            <person name="Li W."/>
            <person name="Zhang Q.J."/>
            <person name="Zhang Y."/>
            <person name="Li K."/>
            <person name="Lu H.F."/>
            <person name="Shi C."/>
            <person name="Zhu S.T."/>
            <person name="Xiao Z.Y."/>
            <person name="Nan H."/>
            <person name="Yue Y."/>
            <person name="Zhu X.G."/>
            <person name="Wu Y."/>
            <person name="Hong X.N."/>
            <person name="Fan G.Y."/>
            <person name="Tong Y."/>
            <person name="Zhang D."/>
            <person name="Mao C.L."/>
            <person name="Liu Y.L."/>
            <person name="Hao S.J."/>
            <person name="Liu W.Q."/>
            <person name="Lv M.Q."/>
            <person name="Zhang H.B."/>
            <person name="Liu Y."/>
            <person name="Hu-Tang G.R."/>
            <person name="Wang J.P."/>
            <person name="Wang J.H."/>
            <person name="Sun Y.H."/>
            <person name="Ni S.B."/>
            <person name="Chen W.B."/>
            <person name="Zhang X.C."/>
            <person name="Jiao Y.N."/>
            <person name="Eichler E.E."/>
            <person name="Li G.H."/>
            <person name="Liu X."/>
            <person name="Gao L.Z."/>
        </authorList>
    </citation>
    <scope>NUCLEOTIDE SEQUENCE [LARGE SCALE GENOMIC DNA]</scope>
    <source>
        <strain evidence="2">cv. GT1</strain>
        <tissue evidence="1">Leaf</tissue>
    </source>
</reference>
<comment type="caution">
    <text evidence="1">The sequence shown here is derived from an EMBL/GenBank/DDBJ whole genome shotgun (WGS) entry which is preliminary data.</text>
</comment>
<evidence type="ECO:0008006" key="3">
    <source>
        <dbReference type="Google" id="ProtNLM"/>
    </source>
</evidence>